<dbReference type="Gene3D" id="3.40.630.10">
    <property type="entry name" value="Zn peptidases"/>
    <property type="match status" value="1"/>
</dbReference>
<keyword evidence="3" id="KW-0645">Protease</keyword>
<keyword evidence="7 10" id="KW-0224">Dipeptidase</keyword>
<dbReference type="Proteomes" id="UP000700212">
    <property type="component" value="Unassembled WGS sequence"/>
</dbReference>
<name>A0A921NB12_9BACL</name>
<evidence type="ECO:0000256" key="2">
    <source>
        <dbReference type="ARBA" id="ARBA00006247"/>
    </source>
</evidence>
<dbReference type="NCBIfam" id="TIGR01887">
    <property type="entry name" value="dipeptidaselike"/>
    <property type="match status" value="1"/>
</dbReference>
<gene>
    <name evidence="10" type="primary">pepV</name>
    <name evidence="10" type="ORF">K8V30_05475</name>
</gene>
<keyword evidence="5 10" id="KW-0378">Hydrolase</keyword>
<comment type="caution">
    <text evidence="10">The sequence shown here is derived from an EMBL/GenBank/DDBJ whole genome shotgun (WGS) entry which is preliminary data.</text>
</comment>
<protein>
    <submittedName>
        <fullName evidence="10">Dipeptidase PepV</fullName>
        <ecNumber evidence="10">3.4.13.-</ecNumber>
    </submittedName>
</protein>
<comment type="similarity">
    <text evidence="2">Belongs to the peptidase M20A family.</text>
</comment>
<dbReference type="PANTHER" id="PTHR43808:SF31">
    <property type="entry name" value="N-ACETYL-L-CITRULLINE DEACETYLASE"/>
    <property type="match status" value="1"/>
</dbReference>
<dbReference type="GO" id="GO:0008237">
    <property type="term" value="F:metallopeptidase activity"/>
    <property type="evidence" value="ECO:0007669"/>
    <property type="project" value="UniProtKB-KW"/>
</dbReference>
<dbReference type="Pfam" id="PF01546">
    <property type="entry name" value="Peptidase_M20"/>
    <property type="match status" value="1"/>
</dbReference>
<dbReference type="Gene3D" id="3.30.70.360">
    <property type="match status" value="2"/>
</dbReference>
<feature type="coiled-coil region" evidence="9">
    <location>
        <begin position="4"/>
        <end position="31"/>
    </location>
</feature>
<evidence type="ECO:0000313" key="10">
    <source>
        <dbReference type="EMBL" id="HJH11141.1"/>
    </source>
</evidence>
<dbReference type="AlphaFoldDB" id="A0A921NB12"/>
<dbReference type="CDD" id="cd03888">
    <property type="entry name" value="M20_PepV"/>
    <property type="match status" value="1"/>
</dbReference>
<dbReference type="SUPFAM" id="SSF55031">
    <property type="entry name" value="Bacterial exopeptidase dimerisation domain"/>
    <property type="match status" value="1"/>
</dbReference>
<dbReference type="InterPro" id="IPR002933">
    <property type="entry name" value="Peptidase_M20"/>
</dbReference>
<dbReference type="GO" id="GO:0006526">
    <property type="term" value="P:L-arginine biosynthetic process"/>
    <property type="evidence" value="ECO:0007669"/>
    <property type="project" value="TreeGrafter"/>
</dbReference>
<dbReference type="InterPro" id="IPR050072">
    <property type="entry name" value="Peptidase_M20A"/>
</dbReference>
<dbReference type="GO" id="GO:0006508">
    <property type="term" value="P:proteolysis"/>
    <property type="evidence" value="ECO:0007669"/>
    <property type="project" value="UniProtKB-KW"/>
</dbReference>
<dbReference type="EC" id="3.4.13.-" evidence="10"/>
<dbReference type="EMBL" id="DYTV01000067">
    <property type="protein sequence ID" value="HJH11141.1"/>
    <property type="molecule type" value="Genomic_DNA"/>
</dbReference>
<dbReference type="InterPro" id="IPR036264">
    <property type="entry name" value="Bact_exopeptidase_dim_dom"/>
</dbReference>
<keyword evidence="4" id="KW-0479">Metal-binding</keyword>
<evidence type="ECO:0000256" key="5">
    <source>
        <dbReference type="ARBA" id="ARBA00022801"/>
    </source>
</evidence>
<accession>A0A921NB12</accession>
<evidence type="ECO:0000256" key="6">
    <source>
        <dbReference type="ARBA" id="ARBA00022833"/>
    </source>
</evidence>
<dbReference type="InterPro" id="IPR010964">
    <property type="entry name" value="M20A_pepV-rel"/>
</dbReference>
<evidence type="ECO:0000256" key="7">
    <source>
        <dbReference type="ARBA" id="ARBA00022997"/>
    </source>
</evidence>
<evidence type="ECO:0000256" key="1">
    <source>
        <dbReference type="ARBA" id="ARBA00001947"/>
    </source>
</evidence>
<dbReference type="PANTHER" id="PTHR43808">
    <property type="entry name" value="ACETYLORNITHINE DEACETYLASE"/>
    <property type="match status" value="1"/>
</dbReference>
<dbReference type="SUPFAM" id="SSF53187">
    <property type="entry name" value="Zn-dependent exopeptidases"/>
    <property type="match status" value="1"/>
</dbReference>
<reference evidence="10" key="2">
    <citation type="submission" date="2021-09" db="EMBL/GenBank/DDBJ databases">
        <authorList>
            <person name="Gilroy R."/>
        </authorList>
    </citation>
    <scope>NUCLEOTIDE SEQUENCE</scope>
    <source>
        <strain evidence="10">CHK160-4876</strain>
    </source>
</reference>
<evidence type="ECO:0000313" key="11">
    <source>
        <dbReference type="Proteomes" id="UP000700212"/>
    </source>
</evidence>
<dbReference type="NCBIfam" id="NF005591">
    <property type="entry name" value="PRK07318.1"/>
    <property type="match status" value="1"/>
</dbReference>
<organism evidence="10 11">
    <name type="scientific">Metalysinibacillus jejuensis</name>
    <dbReference type="NCBI Taxonomy" id="914327"/>
    <lineage>
        <taxon>Bacteria</taxon>
        <taxon>Bacillati</taxon>
        <taxon>Bacillota</taxon>
        <taxon>Bacilli</taxon>
        <taxon>Bacillales</taxon>
        <taxon>Caryophanaceae</taxon>
        <taxon>Metalysinibacillus</taxon>
    </lineage>
</organism>
<reference evidence="10" key="1">
    <citation type="journal article" date="2021" name="PeerJ">
        <title>Extensive microbial diversity within the chicken gut microbiome revealed by metagenomics and culture.</title>
        <authorList>
            <person name="Gilroy R."/>
            <person name="Ravi A."/>
            <person name="Getino M."/>
            <person name="Pursley I."/>
            <person name="Horton D.L."/>
            <person name="Alikhan N.F."/>
            <person name="Baker D."/>
            <person name="Gharbi K."/>
            <person name="Hall N."/>
            <person name="Watson M."/>
            <person name="Adriaenssens E.M."/>
            <person name="Foster-Nyarko E."/>
            <person name="Jarju S."/>
            <person name="Secka A."/>
            <person name="Antonio M."/>
            <person name="Oren A."/>
            <person name="Chaudhuri R.R."/>
            <person name="La Ragione R."/>
            <person name="Hildebrand F."/>
            <person name="Pallen M.J."/>
        </authorList>
    </citation>
    <scope>NUCLEOTIDE SEQUENCE</scope>
    <source>
        <strain evidence="10">CHK160-4876</strain>
    </source>
</reference>
<proteinExistence type="inferred from homology"/>
<comment type="cofactor">
    <cofactor evidence="1">
        <name>Zn(2+)</name>
        <dbReference type="ChEBI" id="CHEBI:29105"/>
    </cofactor>
</comment>
<keyword evidence="8" id="KW-0482">Metalloprotease</keyword>
<dbReference type="GO" id="GO:0016805">
    <property type="term" value="F:dipeptidase activity"/>
    <property type="evidence" value="ECO:0007669"/>
    <property type="project" value="UniProtKB-KW"/>
</dbReference>
<evidence type="ECO:0000256" key="8">
    <source>
        <dbReference type="ARBA" id="ARBA00023049"/>
    </source>
</evidence>
<evidence type="ECO:0000256" key="4">
    <source>
        <dbReference type="ARBA" id="ARBA00022723"/>
    </source>
</evidence>
<keyword evidence="9" id="KW-0175">Coiled coil</keyword>
<evidence type="ECO:0000256" key="3">
    <source>
        <dbReference type="ARBA" id="ARBA00022670"/>
    </source>
</evidence>
<evidence type="ECO:0000256" key="9">
    <source>
        <dbReference type="SAM" id="Coils"/>
    </source>
</evidence>
<dbReference type="GO" id="GO:0008270">
    <property type="term" value="F:zinc ion binding"/>
    <property type="evidence" value="ECO:0007669"/>
    <property type="project" value="InterPro"/>
</dbReference>
<dbReference type="GO" id="GO:0008777">
    <property type="term" value="F:acetylornithine deacetylase activity"/>
    <property type="evidence" value="ECO:0007669"/>
    <property type="project" value="TreeGrafter"/>
</dbReference>
<keyword evidence="6" id="KW-0862">Zinc</keyword>
<sequence>MDWLQLATARKEELLTELQQLIAIKSVLNEQEASEATPFGKGPLKALEWLLTKGEEQGMLTKNVDHMAGHIEMGQGDELLGILCHVDVVPAGNEANWTYPPFEGTIADGKLYGRGAIDDKGPTMAAWLAMKLVKDAGVPLTKRVRMIIGTDEETGFRCVDRYFEKEEMPTMGFAPDADFPLINAEKGIADLLIQQRFANENEQIVSFTAGHRLNMVPDLATVQLQGMTVEVGQAFEAFLAENQFEGTAEVRDEYLLLTLKGRSAHAMEPFKGLNAGVMLCAFLADVVTTPASKNFVTFVKDAFATSCTGEVLTLAYRDEISGDTTLNPGIFNVTAGVAEIKISMRYAVTFPFEQKITSAQLALQNYGFTLDVIDNSPPHHVSADDPLVQVLESVYRKYSGDMTTPLLATGGGTYARAMAEKGDATCVAFGMLFPGEPDVAHRADEFVVIENLLKAAAIYAEAIVKLAGQTEKEDVK</sequence>